<accession>A0A1H9N0P5</accession>
<evidence type="ECO:0000313" key="3">
    <source>
        <dbReference type="EMBL" id="SER28913.1"/>
    </source>
</evidence>
<dbReference type="STRING" id="478744.SAMN05444359_13256"/>
<dbReference type="Gene3D" id="3.30.70.100">
    <property type="match status" value="1"/>
</dbReference>
<protein>
    <submittedName>
        <fullName evidence="3">Stress responsive A/B Barrel Domain</fullName>
    </submittedName>
</protein>
<sequence>MKIKPLLFCYFFLGLLFVACQQSKEIVEEINIEKVIDADAEPGLIHTVYFWLNEDVDEASAKSFEDGVWSLEGIPTVKRMFVGPAASTPSRGVVDNSFDYALIVWFDDVAGHDIYQEHPIHLKFVEEQEAKFKRVQVYDNVLQ</sequence>
<dbReference type="Pfam" id="PF07876">
    <property type="entry name" value="Dabb"/>
    <property type="match status" value="1"/>
</dbReference>
<dbReference type="OrthoDB" id="7189263at2"/>
<gene>
    <name evidence="3" type="ORF">SAMN05444359_13256</name>
</gene>
<name>A0A1H9N0P5_9BACT</name>
<dbReference type="Proteomes" id="UP000199021">
    <property type="component" value="Unassembled WGS sequence"/>
</dbReference>
<dbReference type="EMBL" id="FOFB01000032">
    <property type="protein sequence ID" value="SER28913.1"/>
    <property type="molecule type" value="Genomic_DNA"/>
</dbReference>
<keyword evidence="1" id="KW-0732">Signal</keyword>
<feature type="chain" id="PRO_5011542882" evidence="1">
    <location>
        <begin position="22"/>
        <end position="143"/>
    </location>
</feature>
<dbReference type="RefSeq" id="WP_090172653.1">
    <property type="nucleotide sequence ID" value="NZ_FOFB01000032.1"/>
</dbReference>
<dbReference type="PROSITE" id="PS51502">
    <property type="entry name" value="S_R_A_B_BARREL"/>
    <property type="match status" value="1"/>
</dbReference>
<dbReference type="InterPro" id="IPR011008">
    <property type="entry name" value="Dimeric_a/b-barrel"/>
</dbReference>
<dbReference type="SUPFAM" id="SSF54909">
    <property type="entry name" value="Dimeric alpha+beta barrel"/>
    <property type="match status" value="1"/>
</dbReference>
<feature type="domain" description="Stress-response A/B barrel" evidence="2">
    <location>
        <begin position="44"/>
        <end position="140"/>
    </location>
</feature>
<dbReference type="InterPro" id="IPR013097">
    <property type="entry name" value="Dabb"/>
</dbReference>
<dbReference type="AlphaFoldDB" id="A0A1H9N0P5"/>
<keyword evidence="4" id="KW-1185">Reference proteome</keyword>
<feature type="signal peptide" evidence="1">
    <location>
        <begin position="1"/>
        <end position="21"/>
    </location>
</feature>
<evidence type="ECO:0000313" key="4">
    <source>
        <dbReference type="Proteomes" id="UP000199021"/>
    </source>
</evidence>
<dbReference type="InParanoid" id="A0A1H9N0P5"/>
<reference evidence="4" key="1">
    <citation type="submission" date="2016-10" db="EMBL/GenBank/DDBJ databases">
        <authorList>
            <person name="Varghese N."/>
            <person name="Submissions S."/>
        </authorList>
    </citation>
    <scope>NUCLEOTIDE SEQUENCE [LARGE SCALE GENOMIC DNA]</scope>
    <source>
        <strain evidence="4">DSM 24740</strain>
    </source>
</reference>
<proteinExistence type="predicted"/>
<organism evidence="3 4">
    <name type="scientific">Neolewinella agarilytica</name>
    <dbReference type="NCBI Taxonomy" id="478744"/>
    <lineage>
        <taxon>Bacteria</taxon>
        <taxon>Pseudomonadati</taxon>
        <taxon>Bacteroidota</taxon>
        <taxon>Saprospiria</taxon>
        <taxon>Saprospirales</taxon>
        <taxon>Lewinellaceae</taxon>
        <taxon>Neolewinella</taxon>
    </lineage>
</organism>
<evidence type="ECO:0000259" key="2">
    <source>
        <dbReference type="PROSITE" id="PS51502"/>
    </source>
</evidence>
<evidence type="ECO:0000256" key="1">
    <source>
        <dbReference type="SAM" id="SignalP"/>
    </source>
</evidence>
<dbReference type="SMART" id="SM00886">
    <property type="entry name" value="Dabb"/>
    <property type="match status" value="1"/>
</dbReference>
<dbReference type="PROSITE" id="PS51257">
    <property type="entry name" value="PROKAR_LIPOPROTEIN"/>
    <property type="match status" value="1"/>
</dbReference>